<proteinExistence type="predicted"/>
<evidence type="ECO:0000313" key="2">
    <source>
        <dbReference type="EMBL" id="RAI03955.1"/>
    </source>
</evidence>
<evidence type="ECO:0000259" key="1">
    <source>
        <dbReference type="PROSITE" id="PS51186"/>
    </source>
</evidence>
<dbReference type="RefSeq" id="WP_146619904.1">
    <property type="nucleotide sequence ID" value="NZ_QHHQ01000001.1"/>
</dbReference>
<dbReference type="EMBL" id="QHHQ01000001">
    <property type="protein sequence ID" value="RAI03955.1"/>
    <property type="molecule type" value="Genomic_DNA"/>
</dbReference>
<dbReference type="Gene3D" id="3.40.630.30">
    <property type="match status" value="2"/>
</dbReference>
<dbReference type="InterPro" id="IPR016181">
    <property type="entry name" value="Acyl_CoA_acyltransferase"/>
</dbReference>
<reference evidence="2 3" key="1">
    <citation type="submission" date="2018-05" db="EMBL/GenBank/DDBJ databases">
        <title>Acuticoccus sediminis sp. nov., isolated from deep-sea sediment of Indian Ocean.</title>
        <authorList>
            <person name="Liu X."/>
            <person name="Lai Q."/>
            <person name="Du Y."/>
            <person name="Sun F."/>
            <person name="Zhang X."/>
            <person name="Wang S."/>
            <person name="Shao Z."/>
        </authorList>
    </citation>
    <scope>NUCLEOTIDE SEQUENCE [LARGE SCALE GENOMIC DNA]</scope>
    <source>
        <strain evidence="2 3">PTG4-2</strain>
    </source>
</reference>
<dbReference type="SUPFAM" id="SSF55729">
    <property type="entry name" value="Acyl-CoA N-acyltransferases (Nat)"/>
    <property type="match status" value="2"/>
</dbReference>
<organism evidence="2 3">
    <name type="scientific">Acuticoccus sediminis</name>
    <dbReference type="NCBI Taxonomy" id="2184697"/>
    <lineage>
        <taxon>Bacteria</taxon>
        <taxon>Pseudomonadati</taxon>
        <taxon>Pseudomonadota</taxon>
        <taxon>Alphaproteobacteria</taxon>
        <taxon>Hyphomicrobiales</taxon>
        <taxon>Amorphaceae</taxon>
        <taxon>Acuticoccus</taxon>
    </lineage>
</organism>
<gene>
    <name evidence="2" type="ORF">DLJ53_05665</name>
</gene>
<accession>A0A8B2P0H8</accession>
<protein>
    <recommendedName>
        <fullName evidence="1">N-acetyltransferase domain-containing protein</fullName>
    </recommendedName>
</protein>
<feature type="domain" description="N-acetyltransferase" evidence="1">
    <location>
        <begin position="221"/>
        <end position="366"/>
    </location>
</feature>
<dbReference type="GO" id="GO:0016747">
    <property type="term" value="F:acyltransferase activity, transferring groups other than amino-acyl groups"/>
    <property type="evidence" value="ECO:0007669"/>
    <property type="project" value="InterPro"/>
</dbReference>
<dbReference type="Pfam" id="PF13302">
    <property type="entry name" value="Acetyltransf_3"/>
    <property type="match status" value="2"/>
</dbReference>
<dbReference type="InterPro" id="IPR000182">
    <property type="entry name" value="GNAT_dom"/>
</dbReference>
<name>A0A8B2P0H8_9HYPH</name>
<evidence type="ECO:0000313" key="3">
    <source>
        <dbReference type="Proteomes" id="UP000249590"/>
    </source>
</evidence>
<dbReference type="InterPro" id="IPR051531">
    <property type="entry name" value="N-acetyltransferase"/>
</dbReference>
<sequence length="381" mass="41610">MRDPLAGIPAGRADAERGLRGIVMPQSIRTRRMILEPFAMHHLHGFTEFFGDADSTRHIGGVADRAGTLDRMARFSGLWRIYGMGCYALTDERGRLYGYAGIWFPHDWPEPEIAYGLLPDARGDGRAAEAVRAVKSIAEAVGIPSLISTIAPENAGSQRVAQAVGATRGRRVEINGAAADIWHHQMSPAAADRDEEVMLDSSVMPLRIRTRRLLLTQWRPDHFPRLAAHLADAQSMRFLGGPQSLHTASRSFIQRAGMWHLRGYGMYAVEHEGRFIGSVGLWHPLNWPCPEIGYSLTADARGEGFAAEAVAAVREVAAEQGLSRLVSFIDPDNAASQGVARRVGAVLDGTTSIAGNTVQVWRHQPEAAAGRPRIHELEPAL</sequence>
<keyword evidence="3" id="KW-1185">Reference proteome</keyword>
<feature type="domain" description="N-acetyltransferase" evidence="1">
    <location>
        <begin position="33"/>
        <end position="187"/>
    </location>
</feature>
<dbReference type="OrthoDB" id="6293260at2"/>
<dbReference type="PANTHER" id="PTHR43792">
    <property type="entry name" value="GNAT FAMILY, PUTATIVE (AFU_ORTHOLOGUE AFUA_3G00765)-RELATED-RELATED"/>
    <property type="match status" value="1"/>
</dbReference>
<dbReference type="PANTHER" id="PTHR43792:SF1">
    <property type="entry name" value="N-ACETYLTRANSFERASE DOMAIN-CONTAINING PROTEIN"/>
    <property type="match status" value="1"/>
</dbReference>
<dbReference type="Proteomes" id="UP000249590">
    <property type="component" value="Unassembled WGS sequence"/>
</dbReference>
<dbReference type="AlphaFoldDB" id="A0A8B2P0H8"/>
<dbReference type="PROSITE" id="PS51186">
    <property type="entry name" value="GNAT"/>
    <property type="match status" value="2"/>
</dbReference>
<comment type="caution">
    <text evidence="2">The sequence shown here is derived from an EMBL/GenBank/DDBJ whole genome shotgun (WGS) entry which is preliminary data.</text>
</comment>